<dbReference type="Proteomes" id="UP001150907">
    <property type="component" value="Unassembled WGS sequence"/>
</dbReference>
<dbReference type="PANTHER" id="PTHR15071:SF0">
    <property type="entry name" value="MANNOSE 6-PHOSPHATE RECEPTOR-LIKE PROTEIN 1"/>
    <property type="match status" value="1"/>
</dbReference>
<keyword evidence="9" id="KW-0732">Signal</keyword>
<dbReference type="Pfam" id="PF09451">
    <property type="entry name" value="ATG27"/>
    <property type="match status" value="1"/>
</dbReference>
<evidence type="ECO:0000256" key="19">
    <source>
        <dbReference type="SAM" id="Phobius"/>
    </source>
</evidence>
<evidence type="ECO:0000256" key="5">
    <source>
        <dbReference type="ARBA" id="ARBA00005363"/>
    </source>
</evidence>
<evidence type="ECO:0000256" key="16">
    <source>
        <dbReference type="ARBA" id="ARBA00023157"/>
    </source>
</evidence>
<keyword evidence="15 19" id="KW-0472">Membrane</keyword>
<dbReference type="InterPro" id="IPR009011">
    <property type="entry name" value="Man6P_isomerase_rcpt-bd_dom_sf"/>
</dbReference>
<dbReference type="InterPro" id="IPR044865">
    <property type="entry name" value="MRH_dom"/>
</dbReference>
<sequence length="327" mass="35103">MSSLSGVPVSDVVFGNGWAPGSTRRVVVKTADDSWTISRNDSTGSITSALGVVSDGSGKVLYDLRPLARDGGYFVDGGDSGYTFTLDICRNATEHRQSDVPHITAQWQRGGAAGTLGRLDGSPRLQGNKLLIEYADGDACPGATQFNQSALISFVCDAHVDATQSQPEFVAEWAQCAFMFEWRTPFACLNSQHADDSSNDSQDGDTGKGKSASRGAVVFVVVFVVGSVYILGGFLYNRVFNLSSGLRGIEQLPNYRFWRGIYVFFRRAILLVADGVADLVDAARGRRGAIRIDAAEHSIRNEIFASAAGEGDSDNEGDSDAMPFTLR</sequence>
<keyword evidence="22" id="KW-1185">Reference proteome</keyword>
<dbReference type="OrthoDB" id="4504960at2759"/>
<evidence type="ECO:0000259" key="20">
    <source>
        <dbReference type="PROSITE" id="PS51914"/>
    </source>
</evidence>
<evidence type="ECO:0000256" key="17">
    <source>
        <dbReference type="ARBA" id="ARBA00023329"/>
    </source>
</evidence>
<dbReference type="PROSITE" id="PS51914">
    <property type="entry name" value="MRH"/>
    <property type="match status" value="1"/>
</dbReference>
<dbReference type="Gene3D" id="2.70.130.10">
    <property type="entry name" value="Mannose-6-phosphate receptor binding domain"/>
    <property type="match status" value="1"/>
</dbReference>
<keyword evidence="11 19" id="KW-1133">Transmembrane helix</keyword>
<keyword evidence="8 19" id="KW-0812">Transmembrane</keyword>
<evidence type="ECO:0000256" key="13">
    <source>
        <dbReference type="ARBA" id="ARBA00023034"/>
    </source>
</evidence>
<evidence type="ECO:0000256" key="10">
    <source>
        <dbReference type="ARBA" id="ARBA00022927"/>
    </source>
</evidence>
<dbReference type="GO" id="GO:0010008">
    <property type="term" value="C:endosome membrane"/>
    <property type="evidence" value="ECO:0007669"/>
    <property type="project" value="UniProtKB-SubCell"/>
</dbReference>
<keyword evidence="17" id="KW-0968">Cytoplasmic vesicle</keyword>
<keyword evidence="10" id="KW-0653">Protein transport</keyword>
<evidence type="ECO:0000256" key="11">
    <source>
        <dbReference type="ARBA" id="ARBA00022989"/>
    </source>
</evidence>
<keyword evidence="16" id="KW-1015">Disulfide bond</keyword>
<evidence type="ECO:0000256" key="8">
    <source>
        <dbReference type="ARBA" id="ARBA00022692"/>
    </source>
</evidence>
<evidence type="ECO:0000256" key="9">
    <source>
        <dbReference type="ARBA" id="ARBA00022729"/>
    </source>
</evidence>
<feature type="domain" description="MRH" evidence="20">
    <location>
        <begin position="54"/>
        <end position="190"/>
    </location>
</feature>
<dbReference type="GO" id="GO:0007034">
    <property type="term" value="P:vacuolar transport"/>
    <property type="evidence" value="ECO:0007669"/>
    <property type="project" value="TreeGrafter"/>
</dbReference>
<gene>
    <name evidence="21" type="primary">MRL1</name>
    <name evidence="21" type="ORF">H4R26_001798</name>
</gene>
<keyword evidence="7" id="KW-0813">Transport</keyword>
<name>A0A9W8BFS8_9FUNG</name>
<accession>A0A9W8BFS8</accession>
<protein>
    <recommendedName>
        <fullName evidence="6">Autophagy-related protein 27</fullName>
    </recommendedName>
</protein>
<evidence type="ECO:0000256" key="3">
    <source>
        <dbReference type="ARBA" id="ARBA00004472"/>
    </source>
</evidence>
<feature type="region of interest" description="Disordered" evidence="18">
    <location>
        <begin position="308"/>
        <end position="327"/>
    </location>
</feature>
<keyword evidence="13" id="KW-0333">Golgi apparatus</keyword>
<proteinExistence type="inferred from homology"/>
<evidence type="ECO:0000256" key="2">
    <source>
        <dbReference type="ARBA" id="ARBA00004358"/>
    </source>
</evidence>
<dbReference type="GO" id="GO:0005770">
    <property type="term" value="C:late endosome"/>
    <property type="evidence" value="ECO:0007669"/>
    <property type="project" value="TreeGrafter"/>
</dbReference>
<comment type="similarity">
    <text evidence="5">Belongs to the ATG27 family.</text>
</comment>
<evidence type="ECO:0000256" key="14">
    <source>
        <dbReference type="ARBA" id="ARBA00023128"/>
    </source>
</evidence>
<evidence type="ECO:0000313" key="21">
    <source>
        <dbReference type="EMBL" id="KAJ2005713.1"/>
    </source>
</evidence>
<keyword evidence="12" id="KW-0072">Autophagy</keyword>
<evidence type="ECO:0000256" key="6">
    <source>
        <dbReference type="ARBA" id="ARBA00013776"/>
    </source>
</evidence>
<organism evidence="21 22">
    <name type="scientific">Coemansia thaxteri</name>
    <dbReference type="NCBI Taxonomy" id="2663907"/>
    <lineage>
        <taxon>Eukaryota</taxon>
        <taxon>Fungi</taxon>
        <taxon>Fungi incertae sedis</taxon>
        <taxon>Zoopagomycota</taxon>
        <taxon>Kickxellomycotina</taxon>
        <taxon>Kickxellomycetes</taxon>
        <taxon>Kickxellales</taxon>
        <taxon>Kickxellaceae</taxon>
        <taxon>Coemansia</taxon>
    </lineage>
</organism>
<dbReference type="PANTHER" id="PTHR15071">
    <property type="entry name" value="MANNOSE-6-PHOSPHATE RECEPTOR FAMILY MEMBER"/>
    <property type="match status" value="1"/>
</dbReference>
<reference evidence="21" key="1">
    <citation type="submission" date="2022-07" db="EMBL/GenBank/DDBJ databases">
        <title>Phylogenomic reconstructions and comparative analyses of Kickxellomycotina fungi.</title>
        <authorList>
            <person name="Reynolds N.K."/>
            <person name="Stajich J.E."/>
            <person name="Barry K."/>
            <person name="Grigoriev I.V."/>
            <person name="Crous P."/>
            <person name="Smith M.E."/>
        </authorList>
    </citation>
    <scope>NUCLEOTIDE SEQUENCE</scope>
    <source>
        <strain evidence="21">IMI 214461</strain>
    </source>
</reference>
<dbReference type="AlphaFoldDB" id="A0A9W8BFS8"/>
<keyword evidence="14" id="KW-0496">Mitochondrion</keyword>
<comment type="caution">
    <text evidence="21">The sequence shown here is derived from an EMBL/GenBank/DDBJ whole genome shotgun (WGS) entry which is preliminary data.</text>
</comment>
<evidence type="ECO:0000256" key="7">
    <source>
        <dbReference type="ARBA" id="ARBA00022448"/>
    </source>
</evidence>
<dbReference type="EMBL" id="JANBQF010000088">
    <property type="protein sequence ID" value="KAJ2005713.1"/>
    <property type="molecule type" value="Genomic_DNA"/>
</dbReference>
<evidence type="ECO:0000256" key="1">
    <source>
        <dbReference type="ARBA" id="ARBA00004304"/>
    </source>
</evidence>
<keyword evidence="21" id="KW-0675">Receptor</keyword>
<dbReference type="GO" id="GO:0000139">
    <property type="term" value="C:Golgi membrane"/>
    <property type="evidence" value="ECO:0007669"/>
    <property type="project" value="UniProtKB-SubCell"/>
</dbReference>
<comment type="subcellular location">
    <subcellularLocation>
        <location evidence="2">Cytoplasmic vesicle membrane</location>
        <topology evidence="2">Single-pass type I membrane protein</topology>
    </subcellularLocation>
    <subcellularLocation>
        <location evidence="4">Golgi apparatus membrane</location>
        <topology evidence="4">Single-pass type I membrane protein</topology>
    </subcellularLocation>
    <subcellularLocation>
        <location evidence="1">Mitochondrion membrane</location>
        <topology evidence="1">Single-pass membrane protein</topology>
    </subcellularLocation>
    <subcellularLocation>
        <location evidence="3">Preautophagosomal structure membrane</location>
        <topology evidence="3">Single-pass type I membrane protein</topology>
    </subcellularLocation>
</comment>
<evidence type="ECO:0000256" key="15">
    <source>
        <dbReference type="ARBA" id="ARBA00023136"/>
    </source>
</evidence>
<feature type="transmembrane region" description="Helical" evidence="19">
    <location>
        <begin position="216"/>
        <end position="237"/>
    </location>
</feature>
<evidence type="ECO:0000313" key="22">
    <source>
        <dbReference type="Proteomes" id="UP001150907"/>
    </source>
</evidence>
<evidence type="ECO:0000256" key="18">
    <source>
        <dbReference type="SAM" id="MobiDB-lite"/>
    </source>
</evidence>
<dbReference type="InterPro" id="IPR018939">
    <property type="entry name" value="Autophagy-rel_prot_27"/>
</dbReference>
<evidence type="ECO:0000256" key="12">
    <source>
        <dbReference type="ARBA" id="ARBA00023006"/>
    </source>
</evidence>
<evidence type="ECO:0000256" key="4">
    <source>
        <dbReference type="ARBA" id="ARBA00004614"/>
    </source>
</evidence>
<dbReference type="SUPFAM" id="SSF50911">
    <property type="entry name" value="Mannose 6-phosphate receptor domain"/>
    <property type="match status" value="1"/>
</dbReference>